<keyword evidence="2" id="KW-0472">Membrane</keyword>
<comment type="caution">
    <text evidence="4">The sequence shown here is derived from an EMBL/GenBank/DDBJ whole genome shotgun (WGS) entry which is preliminary data.</text>
</comment>
<proteinExistence type="predicted"/>
<reference evidence="4 5" key="2">
    <citation type="submission" date="2018-09" db="EMBL/GenBank/DDBJ databases">
        <title>Genomic Encyclopedia of Archaeal and Bacterial Type Strains, Phase II (KMG-II): from individual species to whole genera.</title>
        <authorList>
            <person name="Goeker M."/>
        </authorList>
    </citation>
    <scope>NUCLEOTIDE SEQUENCE [LARGE SCALE GENOMIC DNA]</scope>
    <source>
        <strain evidence="4 5">DSM 27620</strain>
    </source>
</reference>
<feature type="compositionally biased region" description="Polar residues" evidence="1">
    <location>
        <begin position="410"/>
        <end position="419"/>
    </location>
</feature>
<feature type="transmembrane region" description="Helical" evidence="2">
    <location>
        <begin position="73"/>
        <end position="95"/>
    </location>
</feature>
<evidence type="ECO:0000313" key="4">
    <source>
        <dbReference type="EMBL" id="RKE88366.1"/>
    </source>
</evidence>
<gene>
    <name evidence="4" type="ORF">BXY58_1516</name>
    <name evidence="3" type="ORF">GCM10007332_08720</name>
</gene>
<feature type="region of interest" description="Disordered" evidence="1">
    <location>
        <begin position="392"/>
        <end position="419"/>
    </location>
</feature>
<sequence length="419" mass="47817">MDDFLAFYNTLEVDKGLIVMLMLMLMSFFVAIFHTFILIGLYEINLKPKWLFFVLNPLSVGLCSLYDNKLAALVAIGLFLSVFVLGIVGMIYAMIRSSYQSSKEESERRERAGLAKIPLWKKILYSVSGLLFFGFVLTLGVPYFILIVFIILPFLTSIFKPSNKKRFYRIQRTLPTSNIRSVAMGLAEISGTVKMIEPMISRIGKKECIGFLYTIETVSTDKDGKDSYSLESSETICKPFYVQDKSGQIKVITEGIEFIDFEIDERYQSSNKRYTQYLLKENMEVLLIGKASVKENNKPVFEKEEIKNVFGIATVESVDNHNTLRPILQSAGYFIYFWVILIALIFLTPVKLRNNQLEIGKINLDLPFQNSKPVKSLDDFYDNIYDSYESKPEEEIYSQPASGAEPVPATESTQSKQTE</sequence>
<name>A0A420DB42_9FLAO</name>
<feature type="transmembrane region" description="Helical" evidence="2">
    <location>
        <begin position="17"/>
        <end position="38"/>
    </location>
</feature>
<dbReference type="Proteomes" id="UP000285906">
    <property type="component" value="Unassembled WGS sequence"/>
</dbReference>
<reference evidence="3" key="4">
    <citation type="submission" date="2024-05" db="EMBL/GenBank/DDBJ databases">
        <authorList>
            <person name="Sun Q."/>
            <person name="Sedlacek I."/>
        </authorList>
    </citation>
    <scope>NUCLEOTIDE SEQUENCE</scope>
    <source>
        <strain evidence="3">CCM 8490</strain>
    </source>
</reference>
<reference evidence="6" key="3">
    <citation type="journal article" date="2019" name="Int. J. Syst. Evol. Microbiol.">
        <title>The Global Catalogue of Microorganisms (GCM) 10K type strain sequencing project: providing services to taxonomists for standard genome sequencing and annotation.</title>
        <authorList>
            <consortium name="The Broad Institute Genomics Platform"/>
            <consortium name="The Broad Institute Genome Sequencing Center for Infectious Disease"/>
            <person name="Wu L."/>
            <person name="Ma J."/>
        </authorList>
    </citation>
    <scope>NUCLEOTIDE SEQUENCE [LARGE SCALE GENOMIC DNA]</scope>
    <source>
        <strain evidence="6">CCM 8490</strain>
    </source>
</reference>
<protein>
    <submittedName>
        <fullName evidence="4">Uncharacterized protein</fullName>
    </submittedName>
</protein>
<keyword evidence="6" id="KW-1185">Reference proteome</keyword>
<reference evidence="3" key="1">
    <citation type="journal article" date="2014" name="Int. J. Syst. Evol. Microbiol.">
        <title>Complete genome of a new Firmicutes species belonging to the dominant human colonic microbiota ('Ruminococcus bicirculans') reveals two chromosomes and a selective capacity to utilize plant glucans.</title>
        <authorList>
            <consortium name="NISC Comparative Sequencing Program"/>
            <person name="Wegmann U."/>
            <person name="Louis P."/>
            <person name="Goesmann A."/>
            <person name="Henrissat B."/>
            <person name="Duncan S.H."/>
            <person name="Flint H.J."/>
        </authorList>
    </citation>
    <scope>NUCLEOTIDE SEQUENCE</scope>
    <source>
        <strain evidence="3">CCM 8490</strain>
    </source>
</reference>
<dbReference type="AlphaFoldDB" id="A0A420DB42"/>
<feature type="transmembrane region" description="Helical" evidence="2">
    <location>
        <begin position="333"/>
        <end position="352"/>
    </location>
</feature>
<evidence type="ECO:0000313" key="3">
    <source>
        <dbReference type="EMBL" id="GGG49460.1"/>
    </source>
</evidence>
<dbReference type="EMBL" id="BMCW01000001">
    <property type="protein sequence ID" value="GGG49460.1"/>
    <property type="molecule type" value="Genomic_DNA"/>
</dbReference>
<keyword evidence="2" id="KW-1133">Transmembrane helix</keyword>
<dbReference type="Proteomes" id="UP000658202">
    <property type="component" value="Unassembled WGS sequence"/>
</dbReference>
<dbReference type="OrthoDB" id="5386209at2"/>
<evidence type="ECO:0000256" key="1">
    <source>
        <dbReference type="SAM" id="MobiDB-lite"/>
    </source>
</evidence>
<dbReference type="RefSeq" id="WP_147366818.1">
    <property type="nucleotide sequence ID" value="NZ_BMCW01000001.1"/>
</dbReference>
<accession>A0A420DB42</accession>
<organism evidence="4 5">
    <name type="scientific">Epilithonimonas arachidiradicis</name>
    <dbReference type="NCBI Taxonomy" id="1617282"/>
    <lineage>
        <taxon>Bacteria</taxon>
        <taxon>Pseudomonadati</taxon>
        <taxon>Bacteroidota</taxon>
        <taxon>Flavobacteriia</taxon>
        <taxon>Flavobacteriales</taxon>
        <taxon>Weeksellaceae</taxon>
        <taxon>Chryseobacterium group</taxon>
        <taxon>Epilithonimonas</taxon>
    </lineage>
</organism>
<evidence type="ECO:0000313" key="6">
    <source>
        <dbReference type="Proteomes" id="UP000658202"/>
    </source>
</evidence>
<dbReference type="EMBL" id="RAQH01000003">
    <property type="protein sequence ID" value="RKE88366.1"/>
    <property type="molecule type" value="Genomic_DNA"/>
</dbReference>
<feature type="transmembrane region" description="Helical" evidence="2">
    <location>
        <begin position="143"/>
        <end position="159"/>
    </location>
</feature>
<evidence type="ECO:0000256" key="2">
    <source>
        <dbReference type="SAM" id="Phobius"/>
    </source>
</evidence>
<keyword evidence="2" id="KW-0812">Transmembrane</keyword>
<evidence type="ECO:0000313" key="5">
    <source>
        <dbReference type="Proteomes" id="UP000285906"/>
    </source>
</evidence>